<sequence length="67" mass="7391">MDRMPGADLSRRQLLAMASMTVLACVLFVVMLVSFEPSPVLWLCSALMLGSAVAFWVGYAVQRGRNR</sequence>
<dbReference type="PROSITE" id="PS51257">
    <property type="entry name" value="PROKAR_LIPOPROTEIN"/>
    <property type="match status" value="1"/>
</dbReference>
<reference evidence="2" key="1">
    <citation type="submission" date="2020-12" db="EMBL/GenBank/DDBJ databases">
        <title>Prauserella sp. ASG 168, a novel actinomycete isolated from cave rock.</title>
        <authorList>
            <person name="Suriyachadkun C."/>
        </authorList>
    </citation>
    <scope>NUCLEOTIDE SEQUENCE</scope>
    <source>
        <strain evidence="2">ASG 168</strain>
    </source>
</reference>
<keyword evidence="3" id="KW-1185">Reference proteome</keyword>
<name>A0A934QNT0_9PSEU</name>
<dbReference type="Proteomes" id="UP000635245">
    <property type="component" value="Unassembled WGS sequence"/>
</dbReference>
<comment type="caution">
    <text evidence="2">The sequence shown here is derived from an EMBL/GenBank/DDBJ whole genome shotgun (WGS) entry which is preliminary data.</text>
</comment>
<accession>A0A934QNT0</accession>
<evidence type="ECO:0000313" key="3">
    <source>
        <dbReference type="Proteomes" id="UP000635245"/>
    </source>
</evidence>
<dbReference type="EMBL" id="JAENJH010000001">
    <property type="protein sequence ID" value="MBK1782753.1"/>
    <property type="molecule type" value="Genomic_DNA"/>
</dbReference>
<dbReference type="RefSeq" id="WP_200313551.1">
    <property type="nucleotide sequence ID" value="NZ_JAENJH010000001.1"/>
</dbReference>
<dbReference type="AlphaFoldDB" id="A0A934QNT0"/>
<organism evidence="2 3">
    <name type="scientific">Prauserella cavernicola</name>
    <dbReference type="NCBI Taxonomy" id="2800127"/>
    <lineage>
        <taxon>Bacteria</taxon>
        <taxon>Bacillati</taxon>
        <taxon>Actinomycetota</taxon>
        <taxon>Actinomycetes</taxon>
        <taxon>Pseudonocardiales</taxon>
        <taxon>Pseudonocardiaceae</taxon>
        <taxon>Prauserella</taxon>
    </lineage>
</organism>
<evidence type="ECO:0000256" key="1">
    <source>
        <dbReference type="SAM" id="Phobius"/>
    </source>
</evidence>
<keyword evidence="1" id="KW-1133">Transmembrane helix</keyword>
<dbReference type="NCBIfam" id="TIGR01409">
    <property type="entry name" value="TAT_signal_seq"/>
    <property type="match status" value="1"/>
</dbReference>
<evidence type="ECO:0000313" key="2">
    <source>
        <dbReference type="EMBL" id="MBK1782753.1"/>
    </source>
</evidence>
<keyword evidence="1" id="KW-0472">Membrane</keyword>
<protein>
    <submittedName>
        <fullName evidence="2">Twin-arginine translocation signal domain-containing protein</fullName>
    </submittedName>
</protein>
<proteinExistence type="predicted"/>
<feature type="transmembrane region" description="Helical" evidence="1">
    <location>
        <begin position="14"/>
        <end position="34"/>
    </location>
</feature>
<feature type="transmembrane region" description="Helical" evidence="1">
    <location>
        <begin position="40"/>
        <end position="61"/>
    </location>
</feature>
<keyword evidence="1" id="KW-0812">Transmembrane</keyword>
<dbReference type="InterPro" id="IPR019546">
    <property type="entry name" value="TAT_signal_bac_arc"/>
</dbReference>
<gene>
    <name evidence="2" type="ORF">JHE00_00345</name>
</gene>